<comment type="caution">
    <text evidence="1">The sequence shown here is derived from an EMBL/GenBank/DDBJ whole genome shotgun (WGS) entry which is preliminary data.</text>
</comment>
<dbReference type="Gene3D" id="3.30.470.20">
    <property type="entry name" value="ATP-grasp fold, B domain"/>
    <property type="match status" value="1"/>
</dbReference>
<evidence type="ECO:0000313" key="1">
    <source>
        <dbReference type="EMBL" id="MBP2294988.1"/>
    </source>
</evidence>
<name>A0ABS4SR14_9PROT</name>
<dbReference type="EMBL" id="JAGINP010000019">
    <property type="protein sequence ID" value="MBP2294988.1"/>
    <property type="molecule type" value="Genomic_DNA"/>
</dbReference>
<protein>
    <submittedName>
        <fullName evidence="1">Glutathione synthase/RimK-type ligase-like ATP-grasp enzyme</fullName>
    </submittedName>
</protein>
<proteinExistence type="predicted"/>
<gene>
    <name evidence="1" type="ORF">J2851_004791</name>
</gene>
<sequence length="373" mass="42398">MAVLILGFPQDIHIHAVRWALDQVGVDHHVLYTPDMPGRLRASVHVSAASPATASFRSGTVHGATGRYDTVWYRRSGEAMRPPGMADADWTVAARECDHHVRSLRRCLAPDACWVNDLDAREQARLKMPQLIAARACGLAIPETLLSNDPEEIRRFYAEHRPHGVIFKLNVQTYWAGPGGASHVLFTTALRDEDLIDDEALSRCPAIYQRKIEKAYELRVTCMDERCYTVRLDSQSRDITRMDWRADLRAPLPPRLHALPPHVEERCIMLMRKLGLAFGCIDMIVTPQGEHVFLEVNEMGQFLWVEQDEPGCPMLRAFASLLIERRLDRSSRLVGSDRISFDEFLKSGTWERARADDDAHHVRYDALRAVSEL</sequence>
<evidence type="ECO:0000313" key="2">
    <source>
        <dbReference type="Proteomes" id="UP000781958"/>
    </source>
</evidence>
<dbReference type="SUPFAM" id="SSF56059">
    <property type="entry name" value="Glutathione synthetase ATP-binding domain-like"/>
    <property type="match status" value="1"/>
</dbReference>
<accession>A0ABS4SR14</accession>
<dbReference type="PANTHER" id="PTHR21621">
    <property type="entry name" value="RIBOSOMAL PROTEIN S6 MODIFICATION PROTEIN"/>
    <property type="match status" value="1"/>
</dbReference>
<dbReference type="RefSeq" id="WP_209769352.1">
    <property type="nucleotide sequence ID" value="NZ_JAGINP010000019.1"/>
</dbReference>
<dbReference type="Proteomes" id="UP000781958">
    <property type="component" value="Unassembled WGS sequence"/>
</dbReference>
<keyword evidence="2" id="KW-1185">Reference proteome</keyword>
<dbReference type="PANTHER" id="PTHR21621:SF0">
    <property type="entry name" value="BETA-CITRYLGLUTAMATE SYNTHASE B-RELATED"/>
    <property type="match status" value="1"/>
</dbReference>
<reference evidence="1 2" key="1">
    <citation type="submission" date="2021-03" db="EMBL/GenBank/DDBJ databases">
        <title>Genomic Encyclopedia of Type Strains, Phase III (KMG-III): the genomes of soil and plant-associated and newly described type strains.</title>
        <authorList>
            <person name="Whitman W."/>
        </authorList>
    </citation>
    <scope>NUCLEOTIDE SEQUENCE [LARGE SCALE GENOMIC DNA]</scope>
    <source>
        <strain evidence="1 2">IMMIB AFH-6</strain>
    </source>
</reference>
<organism evidence="1 2">
    <name type="scientific">Azospirillum rugosum</name>
    <dbReference type="NCBI Taxonomy" id="416170"/>
    <lineage>
        <taxon>Bacteria</taxon>
        <taxon>Pseudomonadati</taxon>
        <taxon>Pseudomonadota</taxon>
        <taxon>Alphaproteobacteria</taxon>
        <taxon>Rhodospirillales</taxon>
        <taxon>Azospirillaceae</taxon>
        <taxon>Azospirillum</taxon>
    </lineage>
</organism>